<sequence>MLKKIAIVCLLACSQFVFAQKKPAPGPAYKNAKLTINQRIADLLHRMTLEEKAGQLNQLNGGVFTGPAVNDANQQAKVQMVRESKVGSFLNVTGVKETRNIQKVAVEETRLGIPILFAFDVIHGYKTIFPIPLAEACSWDLPQIEKNASVAAREAAAAGLHWTFAPMCDISNDPRWGRVMEGAGEDTWYGEKVAAARVKGLQGDLDDANHVLACVKHYAAYGLSEAGREYGNVDVSRSALWNKYLPPYKAAVDAGAATVMNSFNLVDGVPATANKYLVDDVLKKKWNFKGLVVSDWGSFGEIVTHGYAEDGKDATRKALEAGSMMDMESKLIIQYLPQLVKEGKLTMKQVDEAVSRVLYYKFKLGLFEDPYRFSDEARESASLFTTANRTEALKAARSSMVLLKNDANALPLKKQLGKIALIGHYAKSKEDMFDFWIANGKADEAVSVLEGLQSKFGASKITFAEGYNADATTNEKLISDAVSAASGADAIVVVIGLSGKLSGEERSLANLNIAEGQVQVLKALQKTGKPVIALINSGRPLVLTQVKDLTNAILQCWILGTETGNAVADVLAGDYNPSGKTVMSFPYAVGQIPVYYNHINTGRPTPEKRDGPFTSRYRDIPNAPLYPFGFGLSYTTFEYANLNCGKTVTKQTQLPVSITVKNTGAYDGEEVVQLYIRDMTASIVRPVKELKGFRKIFLKAGETKTVDFVLTPKDLSFFDGEGNVKLETGKFKVFVGGDSKNTVEASFELK</sequence>
<dbReference type="RefSeq" id="WP_161816863.1">
    <property type="nucleotide sequence ID" value="NZ_JAACJS010000002.1"/>
</dbReference>
<evidence type="ECO:0000313" key="10">
    <source>
        <dbReference type="EMBL" id="NCI48541.1"/>
    </source>
</evidence>
<keyword evidence="5 7" id="KW-0378">Hydrolase</keyword>
<evidence type="ECO:0000256" key="6">
    <source>
        <dbReference type="ARBA" id="ARBA00023295"/>
    </source>
</evidence>
<dbReference type="InterPro" id="IPR001764">
    <property type="entry name" value="Glyco_hydro_3_N"/>
</dbReference>
<comment type="caution">
    <text evidence="10">The sequence shown here is derived from an EMBL/GenBank/DDBJ whole genome shotgun (WGS) entry which is preliminary data.</text>
</comment>
<evidence type="ECO:0000256" key="5">
    <source>
        <dbReference type="ARBA" id="ARBA00022801"/>
    </source>
</evidence>
<comment type="catalytic activity">
    <reaction evidence="1">
        <text>Hydrolysis of terminal, non-reducing beta-D-glucosyl residues with release of beta-D-glucose.</text>
        <dbReference type="EC" id="3.2.1.21"/>
    </reaction>
</comment>
<dbReference type="Gene3D" id="3.40.50.1700">
    <property type="entry name" value="Glycoside hydrolase family 3 C-terminal domain"/>
    <property type="match status" value="1"/>
</dbReference>
<accession>A0ABW9ZN80</accession>
<name>A0ABW9ZN80_9BACT</name>
<dbReference type="SUPFAM" id="SSF52279">
    <property type="entry name" value="Beta-D-glucan exohydrolase, C-terminal domain"/>
    <property type="match status" value="1"/>
</dbReference>
<dbReference type="Pfam" id="PF01915">
    <property type="entry name" value="Glyco_hydro_3_C"/>
    <property type="match status" value="1"/>
</dbReference>
<protein>
    <recommendedName>
        <fullName evidence="3">beta-glucosidase</fullName>
        <ecNumber evidence="3">3.2.1.21</ecNumber>
    </recommendedName>
</protein>
<evidence type="ECO:0000256" key="7">
    <source>
        <dbReference type="RuleBase" id="RU361161"/>
    </source>
</evidence>
<dbReference type="PANTHER" id="PTHR30620">
    <property type="entry name" value="PERIPLASMIC BETA-GLUCOSIDASE-RELATED"/>
    <property type="match status" value="1"/>
</dbReference>
<feature type="chain" id="PRO_5047189548" description="beta-glucosidase" evidence="8">
    <location>
        <begin position="20"/>
        <end position="750"/>
    </location>
</feature>
<dbReference type="GO" id="GO:0008422">
    <property type="term" value="F:beta-glucosidase activity"/>
    <property type="evidence" value="ECO:0007669"/>
    <property type="project" value="UniProtKB-EC"/>
</dbReference>
<evidence type="ECO:0000256" key="4">
    <source>
        <dbReference type="ARBA" id="ARBA00022729"/>
    </source>
</evidence>
<keyword evidence="6 7" id="KW-0326">Glycosidase</keyword>
<dbReference type="Gene3D" id="3.20.20.300">
    <property type="entry name" value="Glycoside hydrolase, family 3, N-terminal domain"/>
    <property type="match status" value="1"/>
</dbReference>
<dbReference type="Pfam" id="PF14310">
    <property type="entry name" value="Fn3-like"/>
    <property type="match status" value="1"/>
</dbReference>
<dbReference type="Proteomes" id="UP000753802">
    <property type="component" value="Unassembled WGS sequence"/>
</dbReference>
<keyword evidence="11" id="KW-1185">Reference proteome</keyword>
<evidence type="ECO:0000313" key="11">
    <source>
        <dbReference type="Proteomes" id="UP000753802"/>
    </source>
</evidence>
<dbReference type="SUPFAM" id="SSF51445">
    <property type="entry name" value="(Trans)glycosidases"/>
    <property type="match status" value="1"/>
</dbReference>
<feature type="signal peptide" evidence="8">
    <location>
        <begin position="1"/>
        <end position="19"/>
    </location>
</feature>
<dbReference type="InterPro" id="IPR026891">
    <property type="entry name" value="Fn3-like"/>
</dbReference>
<gene>
    <name evidence="10" type="primary">bglX</name>
    <name evidence="10" type="ORF">GWC95_01310</name>
</gene>
<dbReference type="InterPro" id="IPR051915">
    <property type="entry name" value="Cellulose_Degrad_GH3"/>
</dbReference>
<evidence type="ECO:0000256" key="3">
    <source>
        <dbReference type="ARBA" id="ARBA00012744"/>
    </source>
</evidence>
<dbReference type="InterPro" id="IPR036881">
    <property type="entry name" value="Glyco_hydro_3_C_sf"/>
</dbReference>
<dbReference type="PRINTS" id="PR00133">
    <property type="entry name" value="GLHYDRLASE3"/>
</dbReference>
<dbReference type="Gene3D" id="2.60.40.10">
    <property type="entry name" value="Immunoglobulins"/>
    <property type="match status" value="1"/>
</dbReference>
<dbReference type="PANTHER" id="PTHR30620:SF16">
    <property type="entry name" value="LYSOSOMAL BETA GLUCOSIDASE"/>
    <property type="match status" value="1"/>
</dbReference>
<comment type="similarity">
    <text evidence="2 7">Belongs to the glycosyl hydrolase 3 family.</text>
</comment>
<evidence type="ECO:0000256" key="1">
    <source>
        <dbReference type="ARBA" id="ARBA00000448"/>
    </source>
</evidence>
<dbReference type="EC" id="3.2.1.21" evidence="3"/>
<proteinExistence type="inferred from homology"/>
<organism evidence="10 11">
    <name type="scientific">Sediminibacterium roseum</name>
    <dbReference type="NCBI Taxonomy" id="1978412"/>
    <lineage>
        <taxon>Bacteria</taxon>
        <taxon>Pseudomonadati</taxon>
        <taxon>Bacteroidota</taxon>
        <taxon>Chitinophagia</taxon>
        <taxon>Chitinophagales</taxon>
        <taxon>Chitinophagaceae</taxon>
        <taxon>Sediminibacterium</taxon>
    </lineage>
</organism>
<dbReference type="InterPro" id="IPR017853">
    <property type="entry name" value="GH"/>
</dbReference>
<evidence type="ECO:0000256" key="2">
    <source>
        <dbReference type="ARBA" id="ARBA00005336"/>
    </source>
</evidence>
<dbReference type="PROSITE" id="PS00775">
    <property type="entry name" value="GLYCOSYL_HYDROL_F3"/>
    <property type="match status" value="1"/>
</dbReference>
<evidence type="ECO:0000256" key="8">
    <source>
        <dbReference type="SAM" id="SignalP"/>
    </source>
</evidence>
<dbReference type="SMART" id="SM01217">
    <property type="entry name" value="Fn3_like"/>
    <property type="match status" value="1"/>
</dbReference>
<dbReference type="EMBL" id="JAACJS010000002">
    <property type="protein sequence ID" value="NCI48541.1"/>
    <property type="molecule type" value="Genomic_DNA"/>
</dbReference>
<dbReference type="InterPro" id="IPR013783">
    <property type="entry name" value="Ig-like_fold"/>
</dbReference>
<keyword evidence="4 8" id="KW-0732">Signal</keyword>
<dbReference type="InterPro" id="IPR036962">
    <property type="entry name" value="Glyco_hydro_3_N_sf"/>
</dbReference>
<evidence type="ECO:0000259" key="9">
    <source>
        <dbReference type="SMART" id="SM01217"/>
    </source>
</evidence>
<dbReference type="InterPro" id="IPR019800">
    <property type="entry name" value="Glyco_hydro_3_AS"/>
</dbReference>
<reference evidence="10 11" key="1">
    <citation type="submission" date="2020-01" db="EMBL/GenBank/DDBJ databases">
        <title>Genome analysis.</title>
        <authorList>
            <person name="Wu S."/>
            <person name="Wang G."/>
        </authorList>
    </citation>
    <scope>NUCLEOTIDE SEQUENCE [LARGE SCALE GENOMIC DNA]</scope>
    <source>
        <strain evidence="10 11">SYL130</strain>
    </source>
</reference>
<dbReference type="Pfam" id="PF00933">
    <property type="entry name" value="Glyco_hydro_3"/>
    <property type="match status" value="1"/>
</dbReference>
<dbReference type="InterPro" id="IPR002772">
    <property type="entry name" value="Glyco_hydro_3_C"/>
</dbReference>
<feature type="domain" description="Fibronectin type III-like" evidence="9">
    <location>
        <begin position="670"/>
        <end position="739"/>
    </location>
</feature>
<dbReference type="NCBIfam" id="NF011678">
    <property type="entry name" value="PRK15098.1"/>
    <property type="match status" value="1"/>
</dbReference>